<dbReference type="Proteomes" id="UP001059610">
    <property type="component" value="Unassembled WGS sequence"/>
</dbReference>
<reference evidence="2" key="1">
    <citation type="submission" date="2022-06" db="EMBL/GenBank/DDBJ databases">
        <title>Draft genome sequences of Pragia fontium str. JCM24417.</title>
        <authorList>
            <person name="Wakabayashi Y."/>
            <person name="Kojima K."/>
        </authorList>
    </citation>
    <scope>NUCLEOTIDE SEQUENCE</scope>
    <source>
        <strain evidence="2">JCM 24417</strain>
    </source>
</reference>
<feature type="region of interest" description="Disordered" evidence="1">
    <location>
        <begin position="1"/>
        <end position="29"/>
    </location>
</feature>
<keyword evidence="3" id="KW-1185">Reference proteome</keyword>
<sequence length="74" mass="8653">MDNIRTRAWRLAQNKRNKHRGSGSVRNDFPREKKWKMMYTRSDKIVRAAQLGMAYPRVSNAQLTLKAMEEVTSA</sequence>
<gene>
    <name evidence="2" type="ORF">SOASR032_08150</name>
</gene>
<evidence type="ECO:0000256" key="1">
    <source>
        <dbReference type="SAM" id="MobiDB-lite"/>
    </source>
</evidence>
<dbReference type="RefSeq" id="WP_261821587.1">
    <property type="nucleotide sequence ID" value="NZ_BRLJ01000001.1"/>
</dbReference>
<dbReference type="EMBL" id="BRLJ01000001">
    <property type="protein sequence ID" value="GKX62246.1"/>
    <property type="molecule type" value="Genomic_DNA"/>
</dbReference>
<proteinExistence type="predicted"/>
<comment type="caution">
    <text evidence="2">The sequence shown here is derived from an EMBL/GenBank/DDBJ whole genome shotgun (WGS) entry which is preliminary data.</text>
</comment>
<protein>
    <submittedName>
        <fullName evidence="2">Uncharacterized protein</fullName>
    </submittedName>
</protein>
<accession>A0ABQ5LH06</accession>
<organism evidence="2 3">
    <name type="scientific">Pragia fontium</name>
    <dbReference type="NCBI Taxonomy" id="82985"/>
    <lineage>
        <taxon>Bacteria</taxon>
        <taxon>Pseudomonadati</taxon>
        <taxon>Pseudomonadota</taxon>
        <taxon>Gammaproteobacteria</taxon>
        <taxon>Enterobacterales</taxon>
        <taxon>Budviciaceae</taxon>
        <taxon>Pragia</taxon>
    </lineage>
</organism>
<evidence type="ECO:0000313" key="2">
    <source>
        <dbReference type="EMBL" id="GKX62246.1"/>
    </source>
</evidence>
<name>A0ABQ5LH06_9GAMM</name>
<evidence type="ECO:0000313" key="3">
    <source>
        <dbReference type="Proteomes" id="UP001059610"/>
    </source>
</evidence>